<dbReference type="SUPFAM" id="SSF52922">
    <property type="entry name" value="TK C-terminal domain-like"/>
    <property type="match status" value="1"/>
</dbReference>
<dbReference type="SUPFAM" id="SSF52518">
    <property type="entry name" value="Thiamin diphosphate-binding fold (THDP-binding)"/>
    <property type="match status" value="1"/>
</dbReference>
<dbReference type="InterPro" id="IPR033248">
    <property type="entry name" value="Transketolase_C"/>
</dbReference>
<evidence type="ECO:0000256" key="2">
    <source>
        <dbReference type="ARBA" id="ARBA00007131"/>
    </source>
</evidence>
<evidence type="ECO:0000259" key="4">
    <source>
        <dbReference type="SMART" id="SM00861"/>
    </source>
</evidence>
<gene>
    <name evidence="5" type="ORF">A2645_01165</name>
</gene>
<organism evidence="5 6">
    <name type="scientific">Candidatus Nomurabacteria bacterium RIFCSPHIGHO2_01_FULL_39_9</name>
    <dbReference type="NCBI Taxonomy" id="1801735"/>
    <lineage>
        <taxon>Bacteria</taxon>
        <taxon>Candidatus Nomuraibacteriota</taxon>
    </lineage>
</organism>
<sequence>MNYKLVKNYLDEKNIKWKPMRDGSGIGMMELGAEKADMVVLGADTMESSRAHYFAEKYPERFFQLGITEQAMIGVASGLSYSGKVPFAVTYAPFLIGRPWEPIRTTVAYPNRHVVFVSSHAGISTGQDGPTHQMTEDISITRCLPNFTVICPADYEQSRLAVAAAYDLKGPVYIRNAREATPMFISPNSKFEVGKAEILREGKDITALGHGFVLYWLLLIAEELKDQIDIEVINLHTIKPIDREAIIKSAQKTKKVFTVEDHNIVGGMGSAVAEVLAENYPVPLYRHGVMDIFTESGAARDLWKKYKLDKEGIKEKLLEFYSNKDYFDSK</sequence>
<dbReference type="InterPro" id="IPR029061">
    <property type="entry name" value="THDP-binding"/>
</dbReference>
<comment type="similarity">
    <text evidence="2">Belongs to the transketolase family.</text>
</comment>
<feature type="domain" description="Transketolase-like pyrimidine-binding" evidence="4">
    <location>
        <begin position="18"/>
        <end position="183"/>
    </location>
</feature>
<evidence type="ECO:0000313" key="6">
    <source>
        <dbReference type="Proteomes" id="UP000182253"/>
    </source>
</evidence>
<reference evidence="5 6" key="1">
    <citation type="journal article" date="2016" name="Nat. Commun.">
        <title>Thousands of microbial genomes shed light on interconnected biogeochemical processes in an aquifer system.</title>
        <authorList>
            <person name="Anantharaman K."/>
            <person name="Brown C.T."/>
            <person name="Hug L.A."/>
            <person name="Sharon I."/>
            <person name="Castelle C.J."/>
            <person name="Probst A.J."/>
            <person name="Thomas B.C."/>
            <person name="Singh A."/>
            <person name="Wilkins M.J."/>
            <person name="Karaoz U."/>
            <person name="Brodie E.L."/>
            <person name="Williams K.H."/>
            <person name="Hubbard S.S."/>
            <person name="Banfield J.F."/>
        </authorList>
    </citation>
    <scope>NUCLEOTIDE SEQUENCE [LARGE SCALE GENOMIC DNA]</scope>
</reference>
<proteinExistence type="inferred from homology"/>
<dbReference type="Gene3D" id="3.40.50.970">
    <property type="match status" value="1"/>
</dbReference>
<dbReference type="Pfam" id="PF02780">
    <property type="entry name" value="Transketolase_C"/>
    <property type="match status" value="1"/>
</dbReference>
<evidence type="ECO:0000256" key="3">
    <source>
        <dbReference type="ARBA" id="ARBA00023052"/>
    </source>
</evidence>
<dbReference type="EMBL" id="MFTL01000011">
    <property type="protein sequence ID" value="OGI61702.1"/>
    <property type="molecule type" value="Genomic_DNA"/>
</dbReference>
<dbReference type="Proteomes" id="UP000182253">
    <property type="component" value="Unassembled WGS sequence"/>
</dbReference>
<accession>A0A1F6UWG0</accession>
<dbReference type="SMART" id="SM00861">
    <property type="entry name" value="Transket_pyr"/>
    <property type="match status" value="1"/>
</dbReference>
<dbReference type="STRING" id="1801735.A2645_01165"/>
<dbReference type="FunFam" id="3.40.50.970:FF:000129">
    <property type="entry name" value="Transketolase"/>
    <property type="match status" value="1"/>
</dbReference>
<dbReference type="Pfam" id="PF02779">
    <property type="entry name" value="Transket_pyr"/>
    <property type="match status" value="1"/>
</dbReference>
<keyword evidence="3" id="KW-0786">Thiamine pyrophosphate</keyword>
<name>A0A1F6UWG0_9BACT</name>
<comment type="cofactor">
    <cofactor evidence="1">
        <name>thiamine diphosphate</name>
        <dbReference type="ChEBI" id="CHEBI:58937"/>
    </cofactor>
</comment>
<dbReference type="InterPro" id="IPR005475">
    <property type="entry name" value="Transketolase-like_Pyr-bd"/>
</dbReference>
<evidence type="ECO:0000313" key="5">
    <source>
        <dbReference type="EMBL" id="OGI61702.1"/>
    </source>
</evidence>
<dbReference type="PANTHER" id="PTHR43825">
    <property type="entry name" value="PYRUVATE DEHYDROGENASE E1 COMPONENT"/>
    <property type="match status" value="1"/>
</dbReference>
<dbReference type="CDD" id="cd07033">
    <property type="entry name" value="TPP_PYR_DXS_TK_like"/>
    <property type="match status" value="1"/>
</dbReference>
<dbReference type="AlphaFoldDB" id="A0A1F6UWG0"/>
<dbReference type="PANTHER" id="PTHR43825:SF1">
    <property type="entry name" value="TRANSKETOLASE-LIKE PYRIMIDINE-BINDING DOMAIN-CONTAINING PROTEIN"/>
    <property type="match status" value="1"/>
</dbReference>
<protein>
    <recommendedName>
        <fullName evidence="4">Transketolase-like pyrimidine-binding domain-containing protein</fullName>
    </recommendedName>
</protein>
<comment type="caution">
    <text evidence="5">The sequence shown here is derived from an EMBL/GenBank/DDBJ whole genome shotgun (WGS) entry which is preliminary data.</text>
</comment>
<dbReference type="InterPro" id="IPR009014">
    <property type="entry name" value="Transketo_C/PFOR_II"/>
</dbReference>
<evidence type="ECO:0000256" key="1">
    <source>
        <dbReference type="ARBA" id="ARBA00001964"/>
    </source>
</evidence>
<dbReference type="Gene3D" id="3.40.50.920">
    <property type="match status" value="1"/>
</dbReference>
<dbReference type="InterPro" id="IPR051157">
    <property type="entry name" value="PDH/Transketolase"/>
</dbReference>